<keyword evidence="2" id="KW-0812">Transmembrane</keyword>
<dbReference type="STRING" id="1190417.SAMN05660690_3694"/>
<protein>
    <recommendedName>
        <fullName evidence="5">DUF3040 domain-containing protein</fullName>
    </recommendedName>
</protein>
<accession>A0A1G6SZU1</accession>
<evidence type="ECO:0000313" key="4">
    <source>
        <dbReference type="Proteomes" id="UP000199416"/>
    </source>
</evidence>
<evidence type="ECO:0000313" key="3">
    <source>
        <dbReference type="EMBL" id="SDD22279.1"/>
    </source>
</evidence>
<dbReference type="OrthoDB" id="5197920at2"/>
<dbReference type="AlphaFoldDB" id="A0A1G6SZU1"/>
<feature type="transmembrane region" description="Helical" evidence="2">
    <location>
        <begin position="54"/>
        <end position="80"/>
    </location>
</feature>
<proteinExistence type="predicted"/>
<name>A0A1G6SZU1_9ACTN</name>
<feature type="region of interest" description="Disordered" evidence="1">
    <location>
        <begin position="83"/>
        <end position="165"/>
    </location>
</feature>
<reference evidence="4" key="1">
    <citation type="submission" date="2016-10" db="EMBL/GenBank/DDBJ databases">
        <authorList>
            <person name="Varghese N."/>
            <person name="Submissions S."/>
        </authorList>
    </citation>
    <scope>NUCLEOTIDE SEQUENCE [LARGE SCALE GENOMIC DNA]</scope>
    <source>
        <strain evidence="4">DSM 45421</strain>
    </source>
</reference>
<feature type="compositionally biased region" description="Low complexity" evidence="1">
    <location>
        <begin position="118"/>
        <end position="143"/>
    </location>
</feature>
<sequence>MLDERERRIWDDVLRHWSATAPEPTAAQRAAARVRVRRGCGDEPGWVVAGGWTAVFLVLFGAVAAGLALAAATALGWALWRHRPRPAGTGDRAGGLPVTGEAGPGGTHPGEPLRDGGRWPATGTAATRGPAARRGGATATLAGKETPPAGRGVPADDRDEGGDRE</sequence>
<evidence type="ECO:0000256" key="2">
    <source>
        <dbReference type="SAM" id="Phobius"/>
    </source>
</evidence>
<evidence type="ECO:0008006" key="5">
    <source>
        <dbReference type="Google" id="ProtNLM"/>
    </source>
</evidence>
<dbReference type="EMBL" id="FMZF01000006">
    <property type="protein sequence ID" value="SDD22279.1"/>
    <property type="molecule type" value="Genomic_DNA"/>
</dbReference>
<gene>
    <name evidence="3" type="ORF">SAMN05660690_3694</name>
</gene>
<organism evidence="3 4">
    <name type="scientific">Geodermatophilus telluris</name>
    <dbReference type="NCBI Taxonomy" id="1190417"/>
    <lineage>
        <taxon>Bacteria</taxon>
        <taxon>Bacillati</taxon>
        <taxon>Actinomycetota</taxon>
        <taxon>Actinomycetes</taxon>
        <taxon>Geodermatophilales</taxon>
        <taxon>Geodermatophilaceae</taxon>
        <taxon>Geodermatophilus</taxon>
    </lineage>
</organism>
<keyword evidence="2" id="KW-0472">Membrane</keyword>
<keyword evidence="4" id="KW-1185">Reference proteome</keyword>
<dbReference type="RefSeq" id="WP_091367459.1">
    <property type="nucleotide sequence ID" value="NZ_FMZF01000006.1"/>
</dbReference>
<evidence type="ECO:0000256" key="1">
    <source>
        <dbReference type="SAM" id="MobiDB-lite"/>
    </source>
</evidence>
<dbReference type="Proteomes" id="UP000199416">
    <property type="component" value="Unassembled WGS sequence"/>
</dbReference>
<keyword evidence="2" id="KW-1133">Transmembrane helix</keyword>